<name>A0A4P8WLZ5_9EURY</name>
<dbReference type="KEGG" id="nvr:FEJ81_13090"/>
<feature type="region of interest" description="Disordered" evidence="1">
    <location>
        <begin position="1"/>
        <end position="53"/>
    </location>
</feature>
<evidence type="ECO:0000313" key="3">
    <source>
        <dbReference type="EMBL" id="QCS43243.1"/>
    </source>
</evidence>
<evidence type="ECO:0000256" key="1">
    <source>
        <dbReference type="SAM" id="MobiDB-lite"/>
    </source>
</evidence>
<evidence type="ECO:0000256" key="2">
    <source>
        <dbReference type="SAM" id="Phobius"/>
    </source>
</evidence>
<keyword evidence="2" id="KW-1133">Transmembrane helix</keyword>
<dbReference type="Proteomes" id="UP000302218">
    <property type="component" value="Chromosome"/>
</dbReference>
<reference evidence="4" key="1">
    <citation type="submission" date="2019-05" db="EMBL/GenBank/DDBJ databases">
        <title>Genome sequence and methylation pattern of the halophilic Archaeon Natrinema versiforme BOL5-4.</title>
        <authorList>
            <person name="DasSarma P."/>
            <person name="Anton B.P."/>
            <person name="DasSarma S.L."/>
            <person name="Martinez F.L."/>
            <person name="Guzman D."/>
            <person name="Roberts R.J."/>
            <person name="DasSarma S."/>
        </authorList>
    </citation>
    <scope>NUCLEOTIDE SEQUENCE [LARGE SCALE GENOMIC DNA]</scope>
    <source>
        <strain evidence="4">BOL5-4</strain>
    </source>
</reference>
<keyword evidence="2" id="KW-0812">Transmembrane</keyword>
<dbReference type="AlphaFoldDB" id="A0A4P8WLZ5"/>
<keyword evidence="2" id="KW-0472">Membrane</keyword>
<dbReference type="EMBL" id="CP040330">
    <property type="protein sequence ID" value="QCS43243.1"/>
    <property type="molecule type" value="Genomic_DNA"/>
</dbReference>
<protein>
    <submittedName>
        <fullName evidence="3">Uncharacterized protein</fullName>
    </submittedName>
</protein>
<feature type="transmembrane region" description="Helical" evidence="2">
    <location>
        <begin position="134"/>
        <end position="160"/>
    </location>
</feature>
<evidence type="ECO:0000313" key="4">
    <source>
        <dbReference type="Proteomes" id="UP000302218"/>
    </source>
</evidence>
<accession>A0A4P8WLZ5</accession>
<organism evidence="3 4">
    <name type="scientific">Natrinema versiforme</name>
    <dbReference type="NCBI Taxonomy" id="88724"/>
    <lineage>
        <taxon>Archaea</taxon>
        <taxon>Methanobacteriati</taxon>
        <taxon>Methanobacteriota</taxon>
        <taxon>Stenosarchaea group</taxon>
        <taxon>Halobacteria</taxon>
        <taxon>Halobacteriales</taxon>
        <taxon>Natrialbaceae</taxon>
        <taxon>Natrinema</taxon>
    </lineage>
</organism>
<sequence>MRLTPSWFRSSSDESDEADAGDPHGISGLTMVHAPGEDPSTGEDDDYPAGEFLPESDGALLAVLEGMSTPVTVDEVADTLVEPAQPSIETWAVVHERLHGDRLPSLDASGAIEFDEAQGLVERTPPHPSEAGRFAATVLTAISIGFLLVSIGLVSVSVLIA</sequence>
<gene>
    <name evidence="3" type="ORF">FEJ81_13090</name>
</gene>
<proteinExistence type="predicted"/>